<reference evidence="1" key="1">
    <citation type="submission" date="2020-04" db="EMBL/GenBank/DDBJ databases">
        <title>Deep metagenomics examines the oral microbiome during advanced dental caries in children, revealing novel taxa and co-occurrences with host molecules.</title>
        <authorList>
            <person name="Baker J.L."/>
            <person name="Morton J.T."/>
            <person name="Dinis M."/>
            <person name="Alvarez R."/>
            <person name="Tran N.C."/>
            <person name="Knight R."/>
            <person name="Edlund A."/>
        </authorList>
    </citation>
    <scope>NUCLEOTIDE SEQUENCE</scope>
    <source>
        <strain evidence="1">JCVI_47_bin.4</strain>
    </source>
</reference>
<dbReference type="EMBL" id="JABZXJ010000102">
    <property type="protein sequence ID" value="MBF1650725.1"/>
    <property type="molecule type" value="Genomic_DNA"/>
</dbReference>
<evidence type="ECO:0000313" key="2">
    <source>
        <dbReference type="Proteomes" id="UP000769484"/>
    </source>
</evidence>
<protein>
    <submittedName>
        <fullName evidence="1">Uncharacterized protein</fullName>
    </submittedName>
</protein>
<accession>A0A930KJ04</accession>
<gene>
    <name evidence="1" type="ORF">HXO56_11725</name>
</gene>
<dbReference type="AlphaFoldDB" id="A0A930KJ04"/>
<sequence>MVEILHGHGKFVETETQGRAFVYLGNRVLIKVFSSGDWVDFYAKPLDGFKTRVSVTHEEVESGDGWELVREDYTSSADKYNMFVSAMLEVL</sequence>
<comment type="caution">
    <text evidence="1">The sequence shown here is derived from an EMBL/GenBank/DDBJ whole genome shotgun (WGS) entry which is preliminary data.</text>
</comment>
<dbReference type="Proteomes" id="UP000769484">
    <property type="component" value="Unassembled WGS sequence"/>
</dbReference>
<name>A0A930KJ04_9MICC</name>
<evidence type="ECO:0000313" key="1">
    <source>
        <dbReference type="EMBL" id="MBF1650725.1"/>
    </source>
</evidence>
<organism evidence="1 2">
    <name type="scientific">Rothia dentocariosa</name>
    <dbReference type="NCBI Taxonomy" id="2047"/>
    <lineage>
        <taxon>Bacteria</taxon>
        <taxon>Bacillati</taxon>
        <taxon>Actinomycetota</taxon>
        <taxon>Actinomycetes</taxon>
        <taxon>Micrococcales</taxon>
        <taxon>Micrococcaceae</taxon>
        <taxon>Rothia</taxon>
    </lineage>
</organism>
<proteinExistence type="predicted"/>